<reference evidence="12 13" key="1">
    <citation type="submission" date="2018-05" db="EMBL/GenBank/DDBJ databases">
        <title>Complete genome sequence of Arcticibacterium luteifluviistationis SM1504T, a cytophagaceae bacterium isolated from Arctic surface seawater.</title>
        <authorList>
            <person name="Li Y."/>
            <person name="Qin Q.-L."/>
        </authorList>
    </citation>
    <scope>NUCLEOTIDE SEQUENCE [LARGE SCALE GENOMIC DNA]</scope>
    <source>
        <strain evidence="12 13">SM1504</strain>
    </source>
</reference>
<dbReference type="KEGG" id="als:DJ013_13125"/>
<dbReference type="GO" id="GO:0044718">
    <property type="term" value="P:siderophore transmembrane transport"/>
    <property type="evidence" value="ECO:0007669"/>
    <property type="project" value="TreeGrafter"/>
</dbReference>
<organism evidence="12 13">
    <name type="scientific">Arcticibacterium luteifluviistationis</name>
    <dbReference type="NCBI Taxonomy" id="1784714"/>
    <lineage>
        <taxon>Bacteria</taxon>
        <taxon>Pseudomonadati</taxon>
        <taxon>Bacteroidota</taxon>
        <taxon>Cytophagia</taxon>
        <taxon>Cytophagales</taxon>
        <taxon>Leadbetterellaceae</taxon>
        <taxon>Arcticibacterium</taxon>
    </lineage>
</organism>
<keyword evidence="5 9" id="KW-0798">TonB box</keyword>
<dbReference type="InterPro" id="IPR000531">
    <property type="entry name" value="Beta-barrel_TonB"/>
</dbReference>
<gene>
    <name evidence="12" type="ORF">DJ013_13125</name>
</gene>
<evidence type="ECO:0000256" key="6">
    <source>
        <dbReference type="ARBA" id="ARBA00023136"/>
    </source>
</evidence>
<keyword evidence="4 8" id="KW-0812">Transmembrane</keyword>
<keyword evidence="13" id="KW-1185">Reference proteome</keyword>
<dbReference type="Gene3D" id="2.40.170.20">
    <property type="entry name" value="TonB-dependent receptor, beta-barrel domain"/>
    <property type="match status" value="1"/>
</dbReference>
<keyword evidence="7 8" id="KW-0998">Cell outer membrane</keyword>
<evidence type="ECO:0000256" key="3">
    <source>
        <dbReference type="ARBA" id="ARBA00022452"/>
    </source>
</evidence>
<dbReference type="OrthoDB" id="1109239at2"/>
<dbReference type="Gene3D" id="2.170.130.10">
    <property type="entry name" value="TonB-dependent receptor, plug domain"/>
    <property type="match status" value="1"/>
</dbReference>
<dbReference type="Pfam" id="PF13715">
    <property type="entry name" value="CarbopepD_reg_2"/>
    <property type="match status" value="1"/>
</dbReference>
<evidence type="ECO:0000256" key="2">
    <source>
        <dbReference type="ARBA" id="ARBA00022448"/>
    </source>
</evidence>
<dbReference type="Pfam" id="PF00593">
    <property type="entry name" value="TonB_dep_Rec_b-barrel"/>
    <property type="match status" value="1"/>
</dbReference>
<accession>A0A2Z4GCU9</accession>
<dbReference type="InterPro" id="IPR039426">
    <property type="entry name" value="TonB-dep_rcpt-like"/>
</dbReference>
<name>A0A2Z4GCU9_9BACT</name>
<dbReference type="PANTHER" id="PTHR30069:SF57">
    <property type="entry name" value="TONB-DEPENDENT RECEPTOR"/>
    <property type="match status" value="1"/>
</dbReference>
<comment type="subcellular location">
    <subcellularLocation>
        <location evidence="1 8">Cell outer membrane</location>
        <topology evidence="1 8">Multi-pass membrane protein</topology>
    </subcellularLocation>
</comment>
<dbReference type="RefSeq" id="WP_111372249.1">
    <property type="nucleotide sequence ID" value="NZ_CP029480.1"/>
</dbReference>
<dbReference type="AlphaFoldDB" id="A0A2Z4GCU9"/>
<dbReference type="InterPro" id="IPR036942">
    <property type="entry name" value="Beta-barrel_TonB_sf"/>
</dbReference>
<dbReference type="PANTHER" id="PTHR30069">
    <property type="entry name" value="TONB-DEPENDENT OUTER MEMBRANE RECEPTOR"/>
    <property type="match status" value="1"/>
</dbReference>
<dbReference type="PROSITE" id="PS52016">
    <property type="entry name" value="TONB_DEPENDENT_REC_3"/>
    <property type="match status" value="1"/>
</dbReference>
<proteinExistence type="inferred from homology"/>
<evidence type="ECO:0000313" key="12">
    <source>
        <dbReference type="EMBL" id="AWV99056.1"/>
    </source>
</evidence>
<evidence type="ECO:0000259" key="10">
    <source>
        <dbReference type="Pfam" id="PF00593"/>
    </source>
</evidence>
<evidence type="ECO:0000259" key="11">
    <source>
        <dbReference type="Pfam" id="PF07715"/>
    </source>
</evidence>
<dbReference type="GO" id="GO:0015344">
    <property type="term" value="F:siderophore uptake transmembrane transporter activity"/>
    <property type="evidence" value="ECO:0007669"/>
    <property type="project" value="TreeGrafter"/>
</dbReference>
<dbReference type="InterPro" id="IPR008969">
    <property type="entry name" value="CarboxyPept-like_regulatory"/>
</dbReference>
<comment type="similarity">
    <text evidence="8 9">Belongs to the TonB-dependent receptor family.</text>
</comment>
<sequence length="751" mass="83484">MVFSTTSLFAQNGTLTGKILSEQGEGISFASIVLENNSQGFQADENGNFTANSLKAGKISLSVSSIGFIKQRVNTEILDGQSTALEIILRAAASSLDEVVVTGTMKEVSRLETPVPVEIYTPQFFKRNPTPNIFEALQNVNGVRPQLNCNVCNTGDIHINGLEGPYTMILLDGMPIVSGLSTVYGLSGIPNSLIERVEVVKGPASSLYGSEAVGGLINIITKSPLKADKFSVDVMATNWQELNVDLGFTQAIGSKIQTLTGINYYNYQNPIDNNGDNFTDVTLQQRVSLFHKWNVKHSGDKYFNIAARYFYENRWGGEMDWTSTFRGGTEKYGESIYTKRWEVLGKYELPTKEKLALTFSYNNHDQDSYYGDLPYFAKQNIGFVQMTWDKSLKKHDLLSGIAARHTFYDDNTPATASPENIDITKPENSLLPGIFVQDEITLDEKQKVLLGYRFDYHQKHGGIHTPRVAYKYNLNKLNIVRLNVGTGFRVVNLFTEDHAALTGARKVDILSELKPEKSINANLNYMGKFFTRNSGFIGVDFTAFYTHFNNRIVPDYITDPQRIIYDNLDGYAVSKGISANLDFNFANGLKILTGATLMDNTIVENGVTERPLLTEHFSGTWSASYTIPTINLTVDYTGNLYGPMDLPVLGAKDPRSDTSPWWSIQNIQFTYSPKSSSLEVYGGIKNLLNFTPAANSIARSFDPFDKQVTFNDAGDVVATANNPYALTFDPSYVYAPNQGIRGFFGVRWALD</sequence>
<dbReference type="Proteomes" id="UP000249873">
    <property type="component" value="Chromosome"/>
</dbReference>
<dbReference type="InterPro" id="IPR037066">
    <property type="entry name" value="Plug_dom_sf"/>
</dbReference>
<dbReference type="GO" id="GO:0009279">
    <property type="term" value="C:cell outer membrane"/>
    <property type="evidence" value="ECO:0007669"/>
    <property type="project" value="UniProtKB-SubCell"/>
</dbReference>
<keyword evidence="3 8" id="KW-1134">Transmembrane beta strand</keyword>
<dbReference type="Gene3D" id="2.60.40.1120">
    <property type="entry name" value="Carboxypeptidase-like, regulatory domain"/>
    <property type="match status" value="1"/>
</dbReference>
<evidence type="ECO:0000256" key="7">
    <source>
        <dbReference type="ARBA" id="ARBA00023237"/>
    </source>
</evidence>
<dbReference type="EMBL" id="CP029480">
    <property type="protein sequence ID" value="AWV99056.1"/>
    <property type="molecule type" value="Genomic_DNA"/>
</dbReference>
<dbReference type="InterPro" id="IPR012910">
    <property type="entry name" value="Plug_dom"/>
</dbReference>
<keyword evidence="6 8" id="KW-0472">Membrane</keyword>
<evidence type="ECO:0000256" key="1">
    <source>
        <dbReference type="ARBA" id="ARBA00004571"/>
    </source>
</evidence>
<evidence type="ECO:0000313" key="13">
    <source>
        <dbReference type="Proteomes" id="UP000249873"/>
    </source>
</evidence>
<dbReference type="Pfam" id="PF07715">
    <property type="entry name" value="Plug"/>
    <property type="match status" value="1"/>
</dbReference>
<dbReference type="SUPFAM" id="SSF56935">
    <property type="entry name" value="Porins"/>
    <property type="match status" value="1"/>
</dbReference>
<evidence type="ECO:0000256" key="8">
    <source>
        <dbReference type="PROSITE-ProRule" id="PRU01360"/>
    </source>
</evidence>
<dbReference type="SUPFAM" id="SSF49464">
    <property type="entry name" value="Carboxypeptidase regulatory domain-like"/>
    <property type="match status" value="1"/>
</dbReference>
<keyword evidence="2 8" id="KW-0813">Transport</keyword>
<feature type="domain" description="TonB-dependent receptor plug" evidence="11">
    <location>
        <begin position="111"/>
        <end position="215"/>
    </location>
</feature>
<evidence type="ECO:0000256" key="9">
    <source>
        <dbReference type="RuleBase" id="RU003357"/>
    </source>
</evidence>
<keyword evidence="12" id="KW-0675">Receptor</keyword>
<protein>
    <submittedName>
        <fullName evidence="12">TonB-dependent receptor</fullName>
    </submittedName>
</protein>
<feature type="domain" description="TonB-dependent receptor-like beta-barrel" evidence="10">
    <location>
        <begin position="256"/>
        <end position="687"/>
    </location>
</feature>
<evidence type="ECO:0000256" key="4">
    <source>
        <dbReference type="ARBA" id="ARBA00022692"/>
    </source>
</evidence>
<evidence type="ECO:0000256" key="5">
    <source>
        <dbReference type="ARBA" id="ARBA00023077"/>
    </source>
</evidence>